<dbReference type="Gene3D" id="3.40.50.300">
    <property type="entry name" value="P-loop containing nucleotide triphosphate hydrolases"/>
    <property type="match status" value="1"/>
</dbReference>
<proteinExistence type="predicted"/>
<name>A0ABQ4CZE7_9ACTN</name>
<keyword evidence="2" id="KW-1185">Reference proteome</keyword>
<reference evidence="1 2" key="1">
    <citation type="submission" date="2021-01" db="EMBL/GenBank/DDBJ databases">
        <title>Whole genome shotgun sequence of Asanoa siamensis NBRC 107932.</title>
        <authorList>
            <person name="Komaki H."/>
            <person name="Tamura T."/>
        </authorList>
    </citation>
    <scope>NUCLEOTIDE SEQUENCE [LARGE SCALE GENOMIC DNA]</scope>
    <source>
        <strain evidence="1 2">NBRC 107932</strain>
    </source>
</reference>
<evidence type="ECO:0000313" key="1">
    <source>
        <dbReference type="EMBL" id="GIF76664.1"/>
    </source>
</evidence>
<sequence>MPPLAVLVGGPPASGKTALARALAAHLGATLLDLDVLTGALTAVVAELVGATDLDDPRLAGVSREARYATVFDAAADNLAIGNAVVLVAPFTRERRSPAAFAAAAERLTTAGGVAAAFGPDAASIAADRTADVGGVEAAGPVGAVVGRGRPVLVWLRASPELVRARIIARAADRDRDKIADVAAFLERVDFGPPQVDHVPVDAALPVAAQVELVVDALRRAP</sequence>
<dbReference type="Proteomes" id="UP000604117">
    <property type="component" value="Unassembled WGS sequence"/>
</dbReference>
<dbReference type="SUPFAM" id="SSF52540">
    <property type="entry name" value="P-loop containing nucleoside triphosphate hydrolases"/>
    <property type="match status" value="1"/>
</dbReference>
<dbReference type="InterPro" id="IPR027417">
    <property type="entry name" value="P-loop_NTPase"/>
</dbReference>
<accession>A0ABQ4CZE7</accession>
<evidence type="ECO:0008006" key="3">
    <source>
        <dbReference type="Google" id="ProtNLM"/>
    </source>
</evidence>
<dbReference type="RefSeq" id="WP_203717534.1">
    <property type="nucleotide sequence ID" value="NZ_BONE01000067.1"/>
</dbReference>
<dbReference type="EMBL" id="BONE01000067">
    <property type="protein sequence ID" value="GIF76664.1"/>
    <property type="molecule type" value="Genomic_DNA"/>
</dbReference>
<evidence type="ECO:0000313" key="2">
    <source>
        <dbReference type="Proteomes" id="UP000604117"/>
    </source>
</evidence>
<dbReference type="Pfam" id="PF13671">
    <property type="entry name" value="AAA_33"/>
    <property type="match status" value="1"/>
</dbReference>
<protein>
    <recommendedName>
        <fullName evidence="3">Shikimate kinase</fullName>
    </recommendedName>
</protein>
<gene>
    <name evidence="1" type="ORF">Asi02nite_61820</name>
</gene>
<comment type="caution">
    <text evidence="1">The sequence shown here is derived from an EMBL/GenBank/DDBJ whole genome shotgun (WGS) entry which is preliminary data.</text>
</comment>
<organism evidence="1 2">
    <name type="scientific">Asanoa siamensis</name>
    <dbReference type="NCBI Taxonomy" id="926357"/>
    <lineage>
        <taxon>Bacteria</taxon>
        <taxon>Bacillati</taxon>
        <taxon>Actinomycetota</taxon>
        <taxon>Actinomycetes</taxon>
        <taxon>Micromonosporales</taxon>
        <taxon>Micromonosporaceae</taxon>
        <taxon>Asanoa</taxon>
    </lineage>
</organism>